<evidence type="ECO:0000313" key="2">
    <source>
        <dbReference type="Proteomes" id="UP000565262"/>
    </source>
</evidence>
<dbReference type="EMBL" id="JACJFM010000004">
    <property type="protein sequence ID" value="MBB1485905.1"/>
    <property type="molecule type" value="Genomic_DNA"/>
</dbReference>
<dbReference type="RefSeq" id="WP_182807691.1">
    <property type="nucleotide sequence ID" value="NZ_JACJFM010000004.1"/>
</dbReference>
<name>A0A839IL21_9GAMM</name>
<evidence type="ECO:0000313" key="1">
    <source>
        <dbReference type="EMBL" id="MBB1485905.1"/>
    </source>
</evidence>
<reference evidence="1 2" key="1">
    <citation type="submission" date="2020-08" db="EMBL/GenBank/DDBJ databases">
        <title>Oceanospirillum sp. nov. isolated from marine sediment.</title>
        <authorList>
            <person name="Ji X."/>
        </authorList>
    </citation>
    <scope>NUCLEOTIDE SEQUENCE [LARGE SCALE GENOMIC DNA]</scope>
    <source>
        <strain evidence="1 2">D5</strain>
    </source>
</reference>
<keyword evidence="2" id="KW-1185">Reference proteome</keyword>
<organism evidence="1 2">
    <name type="scientific">Oceanospirillum sediminis</name>
    <dbReference type="NCBI Taxonomy" id="2760088"/>
    <lineage>
        <taxon>Bacteria</taxon>
        <taxon>Pseudomonadati</taxon>
        <taxon>Pseudomonadota</taxon>
        <taxon>Gammaproteobacteria</taxon>
        <taxon>Oceanospirillales</taxon>
        <taxon>Oceanospirillaceae</taxon>
        <taxon>Oceanospirillum</taxon>
    </lineage>
</organism>
<dbReference type="Proteomes" id="UP000565262">
    <property type="component" value="Unassembled WGS sequence"/>
</dbReference>
<accession>A0A839IL21</accession>
<gene>
    <name evidence="1" type="ORF">H4O21_04665</name>
</gene>
<comment type="caution">
    <text evidence="1">The sequence shown here is derived from an EMBL/GenBank/DDBJ whole genome shotgun (WGS) entry which is preliminary data.</text>
</comment>
<dbReference type="AlphaFoldDB" id="A0A839IL21"/>
<sequence>MNAVVQVDFSDQFSIEYSRFDLDQRKMVLQFIALVQQHGLQDFSIFPGKVTPSWKNASPDDEAYARFHELWHYHVGYPEYEEKEHGLYMVSDWLLHFQWKKDEERIILVDMYEHWKADGSFYLPPEKYLEQ</sequence>
<protein>
    <submittedName>
        <fullName evidence="1">Uncharacterized protein</fullName>
    </submittedName>
</protein>
<proteinExistence type="predicted"/>